<sequence>MSEVTTSTLAKSPGGLQRVVDRALAALLKLPPASGGYTVTEDIAVGMRDGTSLLADHYAPTGPARGTILVRSPYGRDQMQTALYARPYAARGYHVVLARCRGTFGSGGTWEPMVHEVDDAADTVIWLRRQPWFEGRFATLGASYLGFTQWALLQDPPPELAAVIVQVGPHDFAWAAYPGGAFALNDMLGWGEVVAHQEEYGLVRGAVRAATVSKRIDGPLRDLPVADSGARLLGAHGQWYRQWVSTRDLSGGHWPKMRLADSLDRVDVPVLIHTGWQDIFFQQAMEQYHHLTARGVDVALTVGPWEHLDIEGKAAPQLMAESLDWLAAHLGGTTSRRSTPVKVFVTGADRWENQTVWPPDTVERLLHLQLDGQLGDRRAAAPASVSFTYDPAHPTPSVGGRLMFSHGGYQDDTPLTRRDDVWTFTGPALDSPLEIAGTPLVQLAHSSDNPHADLFVRVSDVDPKGRSRNVTEGFVRLDPAAPGDLVHLQLDAVAHRFRPGHRIRLIVAGGSHPRFERNLGTGADPATSTELAVSRRTIDLTRSHLALPITS</sequence>
<protein>
    <submittedName>
        <fullName evidence="3">Possible hydrolase</fullName>
    </submittedName>
</protein>
<dbReference type="InterPro" id="IPR013736">
    <property type="entry name" value="Xaa-Pro_dipept_C"/>
</dbReference>
<dbReference type="PANTHER" id="PTHR43056:SF10">
    <property type="entry name" value="COCE_NOND FAMILY, PUTATIVE (AFU_ORTHOLOGUE AFUA_7G00600)-RELATED"/>
    <property type="match status" value="1"/>
</dbReference>
<dbReference type="InterPro" id="IPR008979">
    <property type="entry name" value="Galactose-bd-like_sf"/>
</dbReference>
<dbReference type="InterPro" id="IPR000383">
    <property type="entry name" value="Xaa-Pro-like_dom"/>
</dbReference>
<keyword evidence="4" id="KW-1185">Reference proteome</keyword>
<dbReference type="GO" id="GO:0008239">
    <property type="term" value="F:dipeptidyl-peptidase activity"/>
    <property type="evidence" value="ECO:0007669"/>
    <property type="project" value="InterPro"/>
</dbReference>
<comment type="caution">
    <text evidence="3">The sequence shown here is derived from an EMBL/GenBank/DDBJ whole genome shotgun (WGS) entry which is preliminary data.</text>
</comment>
<dbReference type="NCBIfam" id="TIGR00976">
    <property type="entry name" value="CocE_NonD"/>
    <property type="match status" value="1"/>
</dbReference>
<name>A0A402C3V8_RHOWR</name>
<dbReference type="SUPFAM" id="SSF49785">
    <property type="entry name" value="Galactose-binding domain-like"/>
    <property type="match status" value="1"/>
</dbReference>
<dbReference type="Gene3D" id="1.10.3020.10">
    <property type="entry name" value="alpha-amino acid ester hydrolase ( Helical cap domain)"/>
    <property type="match status" value="1"/>
</dbReference>
<gene>
    <name evidence="3" type="ORF">Rhow_001321</name>
</gene>
<dbReference type="InterPro" id="IPR050585">
    <property type="entry name" value="Xaa-Pro_dipeptidyl-ppase/CocE"/>
</dbReference>
<keyword evidence="1 3" id="KW-0378">Hydrolase</keyword>
<dbReference type="InterPro" id="IPR005674">
    <property type="entry name" value="CocE/Ser_esterase"/>
</dbReference>
<dbReference type="Pfam" id="PF02129">
    <property type="entry name" value="Peptidase_S15"/>
    <property type="match status" value="1"/>
</dbReference>
<evidence type="ECO:0000313" key="3">
    <source>
        <dbReference type="EMBL" id="GCE38273.1"/>
    </source>
</evidence>
<proteinExistence type="predicted"/>
<dbReference type="Gene3D" id="2.60.120.260">
    <property type="entry name" value="Galactose-binding domain-like"/>
    <property type="match status" value="1"/>
</dbReference>
<dbReference type="Pfam" id="PF08530">
    <property type="entry name" value="PepX_C"/>
    <property type="match status" value="1"/>
</dbReference>
<organism evidence="3 4">
    <name type="scientific">Rhodococcus wratislaviensis</name>
    <name type="common">Tsukamurella wratislaviensis</name>
    <dbReference type="NCBI Taxonomy" id="44752"/>
    <lineage>
        <taxon>Bacteria</taxon>
        <taxon>Bacillati</taxon>
        <taxon>Actinomycetota</taxon>
        <taxon>Actinomycetes</taxon>
        <taxon>Mycobacteriales</taxon>
        <taxon>Nocardiaceae</taxon>
        <taxon>Rhodococcus</taxon>
    </lineage>
</organism>
<dbReference type="EMBL" id="BHYM01000018">
    <property type="protein sequence ID" value="GCE38273.1"/>
    <property type="molecule type" value="Genomic_DNA"/>
</dbReference>
<dbReference type="SMART" id="SM00939">
    <property type="entry name" value="PepX_C"/>
    <property type="match status" value="1"/>
</dbReference>
<accession>A0A402C3V8</accession>
<reference evidence="3 4" key="1">
    <citation type="submission" date="2018-11" db="EMBL/GenBank/DDBJ databases">
        <title>Microbial catabolism of amino acid.</title>
        <authorList>
            <person name="Hibi M."/>
            <person name="Ogawa J."/>
        </authorList>
    </citation>
    <scope>NUCLEOTIDE SEQUENCE [LARGE SCALE GENOMIC DNA]</scope>
    <source>
        <strain evidence="3 4">C31-06</strain>
    </source>
</reference>
<dbReference type="RefSeq" id="WP_225858018.1">
    <property type="nucleotide sequence ID" value="NZ_BHYM01000018.1"/>
</dbReference>
<evidence type="ECO:0000256" key="1">
    <source>
        <dbReference type="ARBA" id="ARBA00022801"/>
    </source>
</evidence>
<dbReference type="Proteomes" id="UP000287519">
    <property type="component" value="Unassembled WGS sequence"/>
</dbReference>
<dbReference type="PANTHER" id="PTHR43056">
    <property type="entry name" value="PEPTIDASE S9 PROLYL OLIGOPEPTIDASE"/>
    <property type="match status" value="1"/>
</dbReference>
<evidence type="ECO:0000259" key="2">
    <source>
        <dbReference type="SMART" id="SM00939"/>
    </source>
</evidence>
<dbReference type="SUPFAM" id="SSF53474">
    <property type="entry name" value="alpha/beta-Hydrolases"/>
    <property type="match status" value="1"/>
</dbReference>
<dbReference type="InterPro" id="IPR029058">
    <property type="entry name" value="AB_hydrolase_fold"/>
</dbReference>
<feature type="domain" description="Xaa-Pro dipeptidyl-peptidase C-terminal" evidence="2">
    <location>
        <begin position="323"/>
        <end position="546"/>
    </location>
</feature>
<evidence type="ECO:0000313" key="4">
    <source>
        <dbReference type="Proteomes" id="UP000287519"/>
    </source>
</evidence>
<dbReference type="AlphaFoldDB" id="A0A402C3V8"/>
<dbReference type="Gene3D" id="3.40.50.1820">
    <property type="entry name" value="alpha/beta hydrolase"/>
    <property type="match status" value="1"/>
</dbReference>